<keyword evidence="1" id="KW-1133">Transmembrane helix</keyword>
<proteinExistence type="predicted"/>
<organism evidence="2">
    <name type="scientific">Formosatettix qinlingensis</name>
    <dbReference type="NCBI Taxonomy" id="2052909"/>
    <lineage>
        <taxon>Eukaryota</taxon>
        <taxon>Metazoa</taxon>
        <taxon>Ecdysozoa</taxon>
        <taxon>Arthropoda</taxon>
        <taxon>Hexapoda</taxon>
        <taxon>Insecta</taxon>
        <taxon>Pterygota</taxon>
        <taxon>Neoptera</taxon>
        <taxon>Polyneoptera</taxon>
        <taxon>Orthoptera</taxon>
        <taxon>Caelifera</taxon>
        <taxon>Acrididea</taxon>
        <taxon>Tetrigoidea</taxon>
        <taxon>Tetrigidae</taxon>
        <taxon>Tetriginae</taxon>
        <taxon>Formosatettix</taxon>
    </lineage>
</organism>
<feature type="transmembrane region" description="Helical" evidence="1">
    <location>
        <begin position="12"/>
        <end position="30"/>
    </location>
</feature>
<evidence type="ECO:0000313" key="2">
    <source>
        <dbReference type="EMBL" id="ATU74729.1"/>
    </source>
</evidence>
<protein>
    <submittedName>
        <fullName evidence="2">ATP synthase F0 subunit 8</fullName>
    </submittedName>
</protein>
<keyword evidence="2" id="KW-0496">Mitochondrion</keyword>
<keyword evidence="1" id="KW-0812">Transmembrane</keyword>
<evidence type="ECO:0000256" key="1">
    <source>
        <dbReference type="SAM" id="Phobius"/>
    </source>
</evidence>
<name>A0A343QNN3_9ORTH</name>
<keyword evidence="1" id="KW-0472">Membrane</keyword>
<gene>
    <name evidence="2" type="primary">ATP8</name>
</gene>
<reference evidence="2" key="1">
    <citation type="submission" date="2017-03" db="EMBL/GenBank/DDBJ databases">
        <title>Mitochondrial genomes of three Tetrigoidea species and phylogeny of Tetrigoidea.</title>
        <authorList>
            <person name="Lin L.-L."/>
            <person name="Li X.-J."/>
            <person name="Zhang H.-L."/>
            <person name="Zheng Z.-M."/>
        </authorList>
    </citation>
    <scope>NUCLEOTIDE SEQUENCE</scope>
</reference>
<accession>A0A343QNN3</accession>
<dbReference type="AlphaFoldDB" id="A0A343QNN3"/>
<dbReference type="EMBL" id="KY798412">
    <property type="protein sequence ID" value="ATU74729.1"/>
    <property type="molecule type" value="Genomic_DNA"/>
</dbReference>
<sequence>MPQMMNLMWLPLMIYFSMAMMMMIIIISNTKTPFIKNKKYETKKNFKFWLW</sequence>
<geneLocation type="mitochondrion" evidence="2"/>